<dbReference type="InterPro" id="IPR036291">
    <property type="entry name" value="NAD(P)-bd_dom_sf"/>
</dbReference>
<dbReference type="InterPro" id="IPR006183">
    <property type="entry name" value="Pgluconate_DH"/>
</dbReference>
<proteinExistence type="predicted"/>
<organism evidence="2">
    <name type="scientific">marine sediment metagenome</name>
    <dbReference type="NCBI Taxonomy" id="412755"/>
    <lineage>
        <taxon>unclassified sequences</taxon>
        <taxon>metagenomes</taxon>
        <taxon>ecological metagenomes</taxon>
    </lineage>
</organism>
<evidence type="ECO:0000259" key="1">
    <source>
        <dbReference type="Pfam" id="PF03446"/>
    </source>
</evidence>
<feature type="non-terminal residue" evidence="2">
    <location>
        <position position="59"/>
    </location>
</feature>
<dbReference type="EMBL" id="BARV01015251">
    <property type="protein sequence ID" value="GAI28598.1"/>
    <property type="molecule type" value="Genomic_DNA"/>
</dbReference>
<comment type="caution">
    <text evidence="2">The sequence shown here is derived from an EMBL/GenBank/DDBJ whole genome shotgun (WGS) entry which is preliminary data.</text>
</comment>
<accession>X1MBD7</accession>
<feature type="domain" description="6-phosphogluconate dehydrogenase NADP-binding" evidence="1">
    <location>
        <begin position="5"/>
        <end position="50"/>
    </location>
</feature>
<dbReference type="Pfam" id="PF03446">
    <property type="entry name" value="NAD_binding_2"/>
    <property type="match status" value="1"/>
</dbReference>
<dbReference type="GO" id="GO:0050661">
    <property type="term" value="F:NADP binding"/>
    <property type="evidence" value="ECO:0007669"/>
    <property type="project" value="InterPro"/>
</dbReference>
<dbReference type="Gene3D" id="3.40.50.720">
    <property type="entry name" value="NAD(P)-binding Rossmann-like Domain"/>
    <property type="match status" value="1"/>
</dbReference>
<dbReference type="InterPro" id="IPR006115">
    <property type="entry name" value="6PGDH_NADP-bd"/>
</dbReference>
<evidence type="ECO:0000313" key="2">
    <source>
        <dbReference type="EMBL" id="GAI28598.1"/>
    </source>
</evidence>
<name>X1MBD7_9ZZZZ</name>
<dbReference type="PANTHER" id="PTHR11811">
    <property type="entry name" value="6-PHOSPHOGLUCONATE DEHYDROGENASE"/>
    <property type="match status" value="1"/>
</dbReference>
<protein>
    <recommendedName>
        <fullName evidence="1">6-phosphogluconate dehydrogenase NADP-binding domain-containing protein</fullName>
    </recommendedName>
</protein>
<sequence>MEKQDVGLIGLAVMGQNLVLNIESKGYSVAVYNRTESRTKDFIEGKAKGKNIEATYSLK</sequence>
<dbReference type="AlphaFoldDB" id="X1MBD7"/>
<dbReference type="SUPFAM" id="SSF51735">
    <property type="entry name" value="NAD(P)-binding Rossmann-fold domains"/>
    <property type="match status" value="1"/>
</dbReference>
<dbReference type="GO" id="GO:0004616">
    <property type="term" value="F:phosphogluconate dehydrogenase (decarboxylating) activity"/>
    <property type="evidence" value="ECO:0007669"/>
    <property type="project" value="InterPro"/>
</dbReference>
<reference evidence="2" key="1">
    <citation type="journal article" date="2014" name="Front. Microbiol.">
        <title>High frequency of phylogenetically diverse reductive dehalogenase-homologous genes in deep subseafloor sedimentary metagenomes.</title>
        <authorList>
            <person name="Kawai M."/>
            <person name="Futagami T."/>
            <person name="Toyoda A."/>
            <person name="Takaki Y."/>
            <person name="Nishi S."/>
            <person name="Hori S."/>
            <person name="Arai W."/>
            <person name="Tsubouchi T."/>
            <person name="Morono Y."/>
            <person name="Uchiyama I."/>
            <person name="Ito T."/>
            <person name="Fujiyama A."/>
            <person name="Inagaki F."/>
            <person name="Takami H."/>
        </authorList>
    </citation>
    <scope>NUCLEOTIDE SEQUENCE</scope>
    <source>
        <strain evidence="2">Expedition CK06-06</strain>
    </source>
</reference>
<gene>
    <name evidence="2" type="ORF">S06H3_26389</name>
</gene>